<evidence type="ECO:0000313" key="5">
    <source>
        <dbReference type="EMBL" id="NKY67036.1"/>
    </source>
</evidence>
<keyword evidence="7" id="KW-1185">Reference proteome</keyword>
<dbReference type="EMBL" id="FMAW01000008">
    <property type="protein sequence ID" value="SCB96279.1"/>
    <property type="molecule type" value="Genomic_DNA"/>
</dbReference>
<evidence type="ECO:0000256" key="4">
    <source>
        <dbReference type="SAM" id="Phobius"/>
    </source>
</evidence>
<dbReference type="InterPro" id="IPR000983">
    <property type="entry name" value="Bac_GSPG_pilin"/>
</dbReference>
<keyword evidence="4" id="KW-1133">Transmembrane helix</keyword>
<comment type="caution">
    <text evidence="5">The sequence shown here is derived from an EMBL/GenBank/DDBJ whole genome shotgun (WGS) entry which is preliminary data.</text>
</comment>
<dbReference type="RefSeq" id="WP_074427478.1">
    <property type="nucleotide sequence ID" value="NZ_BJEG01000006.1"/>
</dbReference>
<dbReference type="PRINTS" id="PR00813">
    <property type="entry name" value="BCTERIALGSPG"/>
</dbReference>
<dbReference type="GO" id="GO:0030420">
    <property type="term" value="P:establishment of competence for transformation"/>
    <property type="evidence" value="ECO:0007669"/>
    <property type="project" value="UniProtKB-KW"/>
</dbReference>
<dbReference type="AlphaFoldDB" id="A0A4Y4G7S0"/>
<accession>A0A4Y4G7S0</accession>
<evidence type="ECO:0000313" key="8">
    <source>
        <dbReference type="Proteomes" id="UP000585749"/>
    </source>
</evidence>
<dbReference type="GO" id="GO:0009986">
    <property type="term" value="C:cell surface"/>
    <property type="evidence" value="ECO:0007669"/>
    <property type="project" value="UniProtKB-SubCell"/>
</dbReference>
<evidence type="ECO:0000256" key="3">
    <source>
        <dbReference type="ARBA" id="ARBA00023287"/>
    </source>
</evidence>
<dbReference type="SUPFAM" id="SSF54523">
    <property type="entry name" value="Pili subunits"/>
    <property type="match status" value="1"/>
</dbReference>
<name>A0A4Y4G7S0_WEIHE</name>
<keyword evidence="4" id="KW-0472">Membrane</keyword>
<dbReference type="GO" id="GO:0015627">
    <property type="term" value="C:type II protein secretion system complex"/>
    <property type="evidence" value="ECO:0007669"/>
    <property type="project" value="InterPro"/>
</dbReference>
<dbReference type="Gene3D" id="3.30.700.10">
    <property type="entry name" value="Glycoprotein, Type 4 Pilin"/>
    <property type="match status" value="1"/>
</dbReference>
<evidence type="ECO:0000313" key="7">
    <source>
        <dbReference type="Proteomes" id="UP000182448"/>
    </source>
</evidence>
<dbReference type="InterPro" id="IPR045584">
    <property type="entry name" value="Pilin-like"/>
</dbReference>
<keyword evidence="3" id="KW-0178">Competence</keyword>
<proteinExistence type="predicted"/>
<evidence type="ECO:0000256" key="2">
    <source>
        <dbReference type="ARBA" id="ARBA00022481"/>
    </source>
</evidence>
<reference evidence="5 8" key="2">
    <citation type="submission" date="2020-04" db="EMBL/GenBank/DDBJ databases">
        <title>MicrobeNet Type strains.</title>
        <authorList>
            <person name="Nicholson A.C."/>
        </authorList>
    </citation>
    <scope>NUCLEOTIDE SEQUENCE [LARGE SCALE GENOMIC DNA]</scope>
    <source>
        <strain evidence="5 8">CCUG 33494</strain>
    </source>
</reference>
<organism evidence="5 8">
    <name type="scientific">Weissella hellenica</name>
    <dbReference type="NCBI Taxonomy" id="46256"/>
    <lineage>
        <taxon>Bacteria</taxon>
        <taxon>Bacillati</taxon>
        <taxon>Bacillota</taxon>
        <taxon>Bacilli</taxon>
        <taxon>Lactobacillales</taxon>
        <taxon>Lactobacillaceae</taxon>
        <taxon>Weissella</taxon>
    </lineage>
</organism>
<evidence type="ECO:0000313" key="6">
    <source>
        <dbReference type="EMBL" id="SCB96279.1"/>
    </source>
</evidence>
<dbReference type="Pfam" id="PF07963">
    <property type="entry name" value="N_methyl"/>
    <property type="match status" value="1"/>
</dbReference>
<dbReference type="Proteomes" id="UP000585749">
    <property type="component" value="Unassembled WGS sequence"/>
</dbReference>
<gene>
    <name evidence="6" type="ORF">GA0061075_10870</name>
    <name evidence="5" type="ORF">HF960_05040</name>
</gene>
<keyword evidence="2" id="KW-0488">Methylation</keyword>
<dbReference type="PROSITE" id="PS00409">
    <property type="entry name" value="PROKAR_NTER_METHYL"/>
    <property type="match status" value="1"/>
</dbReference>
<comment type="subcellular location">
    <subcellularLocation>
        <location evidence="1">Cell surface</location>
    </subcellularLocation>
</comment>
<protein>
    <submittedName>
        <fullName evidence="6">Competence protein ComGC</fullName>
    </submittedName>
    <submittedName>
        <fullName evidence="5">Prepilin-type N-terminal cleavage/methylation domain-containing protein</fullName>
    </submittedName>
</protein>
<dbReference type="Proteomes" id="UP000182448">
    <property type="component" value="Unassembled WGS sequence"/>
</dbReference>
<feature type="transmembrane region" description="Helical" evidence="4">
    <location>
        <begin position="12"/>
        <end position="34"/>
    </location>
</feature>
<sequence length="111" mass="12819">MIKKQRHVRTRKGFTLIEVVTTLFIVGLLVVLIYPNVFSIRKMAEEKQQTVLLNTLQNQVNMYRITHNDTDRQDITLSTLMNSGYLTSAQVQQMGRAHFEIKGDRVVIQGK</sequence>
<dbReference type="GO" id="GO:0015628">
    <property type="term" value="P:protein secretion by the type II secretion system"/>
    <property type="evidence" value="ECO:0007669"/>
    <property type="project" value="InterPro"/>
</dbReference>
<evidence type="ECO:0000256" key="1">
    <source>
        <dbReference type="ARBA" id="ARBA00004241"/>
    </source>
</evidence>
<reference evidence="6 7" key="1">
    <citation type="submission" date="2016-08" db="EMBL/GenBank/DDBJ databases">
        <authorList>
            <person name="Varghese N."/>
            <person name="Submissions Spin"/>
        </authorList>
    </citation>
    <scope>NUCLEOTIDE SEQUENCE [LARGE SCALE GENOMIC DNA]</scope>
    <source>
        <strain evidence="6 7">R-53116</strain>
    </source>
</reference>
<keyword evidence="4" id="KW-0812">Transmembrane</keyword>
<dbReference type="InterPro" id="IPR012902">
    <property type="entry name" value="N_methyl_site"/>
</dbReference>
<dbReference type="OrthoDB" id="2149619at2"/>
<dbReference type="EMBL" id="JAAXPM010000006">
    <property type="protein sequence ID" value="NKY67036.1"/>
    <property type="molecule type" value="Genomic_DNA"/>
</dbReference>
<dbReference type="NCBIfam" id="TIGR02532">
    <property type="entry name" value="IV_pilin_GFxxxE"/>
    <property type="match status" value="1"/>
</dbReference>